<dbReference type="EMBL" id="KB908592">
    <property type="protein sequence ID" value="EOA86571.1"/>
    <property type="molecule type" value="Genomic_DNA"/>
</dbReference>
<accession>R0IPA7</accession>
<dbReference type="GeneID" id="19398548"/>
<dbReference type="OrthoDB" id="5229512at2759"/>
<keyword evidence="2" id="KW-1185">Reference proteome</keyword>
<reference evidence="1 2" key="2">
    <citation type="journal article" date="2013" name="PLoS Genet.">
        <title>Comparative genome structure, secondary metabolite, and effector coding capacity across Cochliobolus pathogens.</title>
        <authorList>
            <person name="Condon B.J."/>
            <person name="Leng Y."/>
            <person name="Wu D."/>
            <person name="Bushley K.E."/>
            <person name="Ohm R.A."/>
            <person name="Otillar R."/>
            <person name="Martin J."/>
            <person name="Schackwitz W."/>
            <person name="Grimwood J."/>
            <person name="MohdZainudin N."/>
            <person name="Xue C."/>
            <person name="Wang R."/>
            <person name="Manning V.A."/>
            <person name="Dhillon B."/>
            <person name="Tu Z.J."/>
            <person name="Steffenson B.J."/>
            <person name="Salamov A."/>
            <person name="Sun H."/>
            <person name="Lowry S."/>
            <person name="LaButti K."/>
            <person name="Han J."/>
            <person name="Copeland A."/>
            <person name="Lindquist E."/>
            <person name="Barry K."/>
            <person name="Schmutz J."/>
            <person name="Baker S.E."/>
            <person name="Ciuffetti L.M."/>
            <person name="Grigoriev I.V."/>
            <person name="Zhong S."/>
            <person name="Turgeon B.G."/>
        </authorList>
    </citation>
    <scope>NUCLEOTIDE SEQUENCE [LARGE SCALE GENOMIC DNA]</scope>
    <source>
        <strain evidence="2">28A</strain>
    </source>
</reference>
<dbReference type="STRING" id="671987.R0IPA7"/>
<dbReference type="Proteomes" id="UP000016935">
    <property type="component" value="Unassembled WGS sequence"/>
</dbReference>
<name>R0IPA7_EXST2</name>
<dbReference type="eggNOG" id="ENOG502RPYR">
    <property type="taxonomic scope" value="Eukaryota"/>
</dbReference>
<organism evidence="1 2">
    <name type="scientific">Exserohilum turcicum (strain 28A)</name>
    <name type="common">Northern leaf blight fungus</name>
    <name type="synonym">Setosphaeria turcica</name>
    <dbReference type="NCBI Taxonomy" id="671987"/>
    <lineage>
        <taxon>Eukaryota</taxon>
        <taxon>Fungi</taxon>
        <taxon>Dikarya</taxon>
        <taxon>Ascomycota</taxon>
        <taxon>Pezizomycotina</taxon>
        <taxon>Dothideomycetes</taxon>
        <taxon>Pleosporomycetidae</taxon>
        <taxon>Pleosporales</taxon>
        <taxon>Pleosporineae</taxon>
        <taxon>Pleosporaceae</taxon>
        <taxon>Exserohilum</taxon>
    </lineage>
</organism>
<sequence>MSGTEDDSETASGAAFPFLRLPLELREQVYSHYFHPGDHLVQNADLEARGFYGGVYRWDLSVLHVCKQVYAESKKVWRRENVFVKVATPWPSAVLVNHISSEGLVPIVCTDAKADAFADHHAVVQITAPFHGVVPEHTVVMLVDDLHLFTKTWYYSALSYPMLNERLSTTFILRNPAKTGTEFSHDDDDDVAAATAPGQKEGLGVPIALQKKLLLPFEHVKGLHGIRIYGYSSSVKAELARLQALPVPSLQESLESATDLMAAGDAALATHTPSKEDAAQRALDLYKQAFHAIHILIHGRSRRVLADVFFHDTIPSGRYAGQTGLTVRVILRLKLVARTIAAYNQLAQWHESAFWGMRSAHILDDNFNPDFEAFLTNVLGAADVALIYLRTAIAFWHMETHKEDWLGELIAYADEEMADSIKLWAKARAFLFRISKNEVRAELKAYGVPQDVMEVFTDA</sequence>
<protein>
    <submittedName>
        <fullName evidence="1">Uncharacterized protein</fullName>
    </submittedName>
</protein>
<evidence type="ECO:0000313" key="2">
    <source>
        <dbReference type="Proteomes" id="UP000016935"/>
    </source>
</evidence>
<dbReference type="RefSeq" id="XP_008025234.1">
    <property type="nucleotide sequence ID" value="XM_008027043.1"/>
</dbReference>
<dbReference type="HOGENOM" id="CLU_040833_0_0_1"/>
<dbReference type="AlphaFoldDB" id="R0IPA7"/>
<proteinExistence type="predicted"/>
<gene>
    <name evidence="1" type="ORF">SETTUDRAFT_162810</name>
</gene>
<evidence type="ECO:0000313" key="1">
    <source>
        <dbReference type="EMBL" id="EOA86571.1"/>
    </source>
</evidence>
<reference evidence="1 2" key="1">
    <citation type="journal article" date="2012" name="PLoS Pathog.">
        <title>Diverse lifestyles and strategies of plant pathogenesis encoded in the genomes of eighteen Dothideomycetes fungi.</title>
        <authorList>
            <person name="Ohm R.A."/>
            <person name="Feau N."/>
            <person name="Henrissat B."/>
            <person name="Schoch C.L."/>
            <person name="Horwitz B.A."/>
            <person name="Barry K.W."/>
            <person name="Condon B.J."/>
            <person name="Copeland A.C."/>
            <person name="Dhillon B."/>
            <person name="Glaser F."/>
            <person name="Hesse C.N."/>
            <person name="Kosti I."/>
            <person name="LaButti K."/>
            <person name="Lindquist E.A."/>
            <person name="Lucas S."/>
            <person name="Salamov A.A."/>
            <person name="Bradshaw R.E."/>
            <person name="Ciuffetti L."/>
            <person name="Hamelin R.C."/>
            <person name="Kema G.H.J."/>
            <person name="Lawrence C."/>
            <person name="Scott J.A."/>
            <person name="Spatafora J.W."/>
            <person name="Turgeon B.G."/>
            <person name="de Wit P.J.G.M."/>
            <person name="Zhong S."/>
            <person name="Goodwin S.B."/>
            <person name="Grigoriev I.V."/>
        </authorList>
    </citation>
    <scope>NUCLEOTIDE SEQUENCE [LARGE SCALE GENOMIC DNA]</scope>
    <source>
        <strain evidence="2">28A</strain>
    </source>
</reference>